<sequence>MVGRLYIKVPATAYFVKASSASEERTCSLRSMEPRRTDGTLIYRSLRDDTDLSSDYECDTDNDDVDNDESTILPSPGEYEALASGNPFKGEHSVGGSSSFSVEETAQTQKLNKGRLAGFWGRVTTRQTVTEVSKKRETVEEILMRLKREEEEAERILAADEEAALDELRTLGV</sequence>
<organism evidence="2 3">
    <name type="scientific">Neoarthrinium moseri</name>
    <dbReference type="NCBI Taxonomy" id="1658444"/>
    <lineage>
        <taxon>Eukaryota</taxon>
        <taxon>Fungi</taxon>
        <taxon>Dikarya</taxon>
        <taxon>Ascomycota</taxon>
        <taxon>Pezizomycotina</taxon>
        <taxon>Sordariomycetes</taxon>
        <taxon>Xylariomycetidae</taxon>
        <taxon>Amphisphaeriales</taxon>
        <taxon>Apiosporaceae</taxon>
        <taxon>Neoarthrinium</taxon>
    </lineage>
</organism>
<comment type="caution">
    <text evidence="2">The sequence shown here is derived from an EMBL/GenBank/DDBJ whole genome shotgun (WGS) entry which is preliminary data.</text>
</comment>
<keyword evidence="3" id="KW-1185">Reference proteome</keyword>
<keyword evidence="1" id="KW-0175">Coiled coil</keyword>
<dbReference type="EMBL" id="JAFIMR010000003">
    <property type="protein sequence ID" value="KAI1879795.1"/>
    <property type="molecule type" value="Genomic_DNA"/>
</dbReference>
<dbReference type="AlphaFoldDB" id="A0A9P9WVG0"/>
<evidence type="ECO:0000256" key="1">
    <source>
        <dbReference type="SAM" id="Coils"/>
    </source>
</evidence>
<feature type="coiled-coil region" evidence="1">
    <location>
        <begin position="129"/>
        <end position="163"/>
    </location>
</feature>
<evidence type="ECO:0000313" key="3">
    <source>
        <dbReference type="Proteomes" id="UP000829685"/>
    </source>
</evidence>
<name>A0A9P9WVG0_9PEZI</name>
<dbReference type="Proteomes" id="UP000829685">
    <property type="component" value="Unassembled WGS sequence"/>
</dbReference>
<evidence type="ECO:0000313" key="2">
    <source>
        <dbReference type="EMBL" id="KAI1879795.1"/>
    </source>
</evidence>
<gene>
    <name evidence="2" type="ORF">JX265_001416</name>
</gene>
<protein>
    <submittedName>
        <fullName evidence="2">Uncharacterized protein</fullName>
    </submittedName>
</protein>
<proteinExistence type="predicted"/>
<reference evidence="2" key="1">
    <citation type="submission" date="2021-03" db="EMBL/GenBank/DDBJ databases">
        <title>Revisited historic fungal species revealed as producer of novel bioactive compounds through whole genome sequencing and comparative genomics.</title>
        <authorList>
            <person name="Vignolle G.A."/>
            <person name="Hochenegger N."/>
            <person name="Mach R.L."/>
            <person name="Mach-Aigner A.R."/>
            <person name="Javad Rahimi M."/>
            <person name="Salim K.A."/>
            <person name="Chan C.M."/>
            <person name="Lim L.B.L."/>
            <person name="Cai F."/>
            <person name="Druzhinina I.S."/>
            <person name="U'Ren J.M."/>
            <person name="Derntl C."/>
        </authorList>
    </citation>
    <scope>NUCLEOTIDE SEQUENCE</scope>
    <source>
        <strain evidence="2">TUCIM 5799</strain>
    </source>
</reference>
<accession>A0A9P9WVG0</accession>